<feature type="transmembrane region" description="Helical" evidence="1">
    <location>
        <begin position="17"/>
        <end position="50"/>
    </location>
</feature>
<keyword evidence="1" id="KW-0472">Membrane</keyword>
<proteinExistence type="predicted"/>
<dbReference type="EMBL" id="CP058909">
    <property type="protein sequence ID" value="QLH83280.1"/>
    <property type="molecule type" value="Genomic_DNA"/>
</dbReference>
<dbReference type="AlphaFoldDB" id="A0A7D5PFH9"/>
<protein>
    <submittedName>
        <fullName evidence="2">Uncharacterized protein</fullName>
    </submittedName>
</protein>
<gene>
    <name evidence="2" type="ORF">HZS54_17295</name>
</gene>
<organism evidence="2 3">
    <name type="scientific">Halosimplex pelagicum</name>
    <dbReference type="NCBI Taxonomy" id="869886"/>
    <lineage>
        <taxon>Archaea</taxon>
        <taxon>Methanobacteriati</taxon>
        <taxon>Methanobacteriota</taxon>
        <taxon>Stenosarchaea group</taxon>
        <taxon>Halobacteria</taxon>
        <taxon>Halobacteriales</taxon>
        <taxon>Haloarculaceae</taxon>
        <taxon>Halosimplex</taxon>
    </lineage>
</organism>
<dbReference type="RefSeq" id="WP_179918330.1">
    <property type="nucleotide sequence ID" value="NZ_CP058909.1"/>
</dbReference>
<evidence type="ECO:0000313" key="2">
    <source>
        <dbReference type="EMBL" id="QLH83280.1"/>
    </source>
</evidence>
<accession>A0A7D5PFH9</accession>
<dbReference type="Proteomes" id="UP000509346">
    <property type="component" value="Chromosome"/>
</dbReference>
<name>A0A7D5PFH9_9EURY</name>
<reference evidence="2 3" key="1">
    <citation type="submission" date="2020-07" db="EMBL/GenBank/DDBJ databases">
        <title>Halosimplex litoreum sp. nov. and Halosimplex rubrum sp. nov., isolated from different salt environments.</title>
        <authorList>
            <person name="Cui H."/>
        </authorList>
    </citation>
    <scope>NUCLEOTIDE SEQUENCE [LARGE SCALE GENOMIC DNA]</scope>
    <source>
        <strain evidence="2 3">R2</strain>
    </source>
</reference>
<keyword evidence="1" id="KW-1133">Transmembrane helix</keyword>
<keyword evidence="1" id="KW-0812">Transmembrane</keyword>
<sequence>MAFPSYSEYWNEIEPSLLILVGFVLFVFPEPATSVLGAGLLLLGASWWFYEWER</sequence>
<evidence type="ECO:0000313" key="3">
    <source>
        <dbReference type="Proteomes" id="UP000509346"/>
    </source>
</evidence>
<dbReference type="GeneID" id="98322030"/>
<evidence type="ECO:0000256" key="1">
    <source>
        <dbReference type="SAM" id="Phobius"/>
    </source>
</evidence>
<keyword evidence="3" id="KW-1185">Reference proteome</keyword>
<dbReference type="KEGG" id="hpel:HZS54_17295"/>